<organism evidence="1 2">
    <name type="scientific">Arctium lappa</name>
    <name type="common">Greater burdock</name>
    <name type="synonym">Lappa major</name>
    <dbReference type="NCBI Taxonomy" id="4217"/>
    <lineage>
        <taxon>Eukaryota</taxon>
        <taxon>Viridiplantae</taxon>
        <taxon>Streptophyta</taxon>
        <taxon>Embryophyta</taxon>
        <taxon>Tracheophyta</taxon>
        <taxon>Spermatophyta</taxon>
        <taxon>Magnoliopsida</taxon>
        <taxon>eudicotyledons</taxon>
        <taxon>Gunneridae</taxon>
        <taxon>Pentapetalae</taxon>
        <taxon>asterids</taxon>
        <taxon>campanulids</taxon>
        <taxon>Asterales</taxon>
        <taxon>Asteraceae</taxon>
        <taxon>Carduoideae</taxon>
        <taxon>Cardueae</taxon>
        <taxon>Arctiinae</taxon>
        <taxon>Arctium</taxon>
    </lineage>
</organism>
<keyword evidence="2" id="KW-1185">Reference proteome</keyword>
<reference evidence="1 2" key="2">
    <citation type="journal article" date="2022" name="Mol. Ecol. Resour.">
        <title>The genomes of chicory, endive, great burdock and yacon provide insights into Asteraceae paleo-polyploidization history and plant inulin production.</title>
        <authorList>
            <person name="Fan W."/>
            <person name="Wang S."/>
            <person name="Wang H."/>
            <person name="Wang A."/>
            <person name="Jiang F."/>
            <person name="Liu H."/>
            <person name="Zhao H."/>
            <person name="Xu D."/>
            <person name="Zhang Y."/>
        </authorList>
    </citation>
    <scope>NUCLEOTIDE SEQUENCE [LARGE SCALE GENOMIC DNA]</scope>
    <source>
        <strain evidence="2">cv. Niubang</strain>
    </source>
</reference>
<sequence length="720" mass="80445">MAEGAANPPPPLVETTIKIADDKERGIRDYAIPEFDQLKSGILRPHITAQNFEPKPVMFQMIQAMGQFGGLPSEDPHSHLKSFLEMTDHFLIPGVSAEALRLTPFSYTLRDRAKAWLNSQRPHSIDTWTSLAENFLKKYFPPTRNVKFRNEILMFKQEEDEAVSDSWERFKDLIRKCPHHEIPHCIQLETFYNGLSNSAKIILDATAGGAFTSKTYNEGYDILEKFANNNTDWSNPRAIFPKTASRVWEIDAISALNAQIVALTNLVKNNLSLNGEKSQVQAIHQTLNESCSFCGENHPFECCPGNPASVSYVGNHARNNPFSQTYNPNWRNHPNFTWSGNQGLQPPGASQVQSRPQNPPGFHQSHPQNFQQGQSSQSYAPRQQNASDGNGSIESLLKGFINQTNATLRGFETQLGQFAIELKNRPQGTLPSDTENPKGIHKEHIKAVSIKEIEGIEKSKKVKKSPLSPTLEENSHPFDSSKFPKFFPTPKVAEKPETSAQTSDPSVSCNPAQLAHRGQVVPTPEPVLPCIPEKNKATPDLRELPFPERLKNKNVDEQFKKFLDIFKQLHINIPLVEALEQMPSYVKFLKDILNKERRLGEFETVALTKECSALLTCKIPPKLKDPGSFTIPCSIGGQEVGHALCDLGASINLMPLSVFKKLGIGEVRPTTVTLQLADKSLAYPKGKIEDILVKVDKFIFPDDFLVLDYEADKDVPIILG</sequence>
<gene>
    <name evidence="1" type="ORF">L6452_27240</name>
</gene>
<dbReference type="EMBL" id="CM042055">
    <property type="protein sequence ID" value="KAI3701848.1"/>
    <property type="molecule type" value="Genomic_DNA"/>
</dbReference>
<evidence type="ECO:0000313" key="1">
    <source>
        <dbReference type="EMBL" id="KAI3701848.1"/>
    </source>
</evidence>
<comment type="caution">
    <text evidence="1">The sequence shown here is derived from an EMBL/GenBank/DDBJ whole genome shotgun (WGS) entry which is preliminary data.</text>
</comment>
<protein>
    <submittedName>
        <fullName evidence="1">Uncharacterized protein</fullName>
    </submittedName>
</protein>
<accession>A0ACB8ZW36</accession>
<proteinExistence type="predicted"/>
<name>A0ACB8ZW36_ARCLA</name>
<evidence type="ECO:0000313" key="2">
    <source>
        <dbReference type="Proteomes" id="UP001055879"/>
    </source>
</evidence>
<reference evidence="2" key="1">
    <citation type="journal article" date="2022" name="Mol. Ecol. Resour.">
        <title>The genomes of chicory, endive, great burdock and yacon provide insights into Asteraceae palaeo-polyploidization history and plant inulin production.</title>
        <authorList>
            <person name="Fan W."/>
            <person name="Wang S."/>
            <person name="Wang H."/>
            <person name="Wang A."/>
            <person name="Jiang F."/>
            <person name="Liu H."/>
            <person name="Zhao H."/>
            <person name="Xu D."/>
            <person name="Zhang Y."/>
        </authorList>
    </citation>
    <scope>NUCLEOTIDE SEQUENCE [LARGE SCALE GENOMIC DNA]</scope>
    <source>
        <strain evidence="2">cv. Niubang</strain>
    </source>
</reference>
<dbReference type="Proteomes" id="UP001055879">
    <property type="component" value="Linkage Group LG09"/>
</dbReference>